<evidence type="ECO:0000313" key="10">
    <source>
        <dbReference type="Proteomes" id="UP001217044"/>
    </source>
</evidence>
<comment type="similarity">
    <text evidence="2">Belongs to the acyltransferase 3 family.</text>
</comment>
<evidence type="ECO:0000256" key="3">
    <source>
        <dbReference type="ARBA" id="ARBA00022475"/>
    </source>
</evidence>
<name>A0ABY7UZK5_9DEIO</name>
<feature type="transmembrane region" description="Helical" evidence="7">
    <location>
        <begin position="172"/>
        <end position="190"/>
    </location>
</feature>
<feature type="transmembrane region" description="Helical" evidence="7">
    <location>
        <begin position="64"/>
        <end position="81"/>
    </location>
</feature>
<dbReference type="PANTHER" id="PTHR40074">
    <property type="entry name" value="O-ACETYLTRANSFERASE WECH"/>
    <property type="match status" value="1"/>
</dbReference>
<feature type="transmembrane region" description="Helical" evidence="7">
    <location>
        <begin position="144"/>
        <end position="165"/>
    </location>
</feature>
<feature type="transmembrane region" description="Helical" evidence="7">
    <location>
        <begin position="329"/>
        <end position="353"/>
    </location>
</feature>
<keyword evidence="3" id="KW-1003">Cell membrane</keyword>
<keyword evidence="5 7" id="KW-1133">Transmembrane helix</keyword>
<reference evidence="9 10" key="1">
    <citation type="submission" date="2022-12" db="EMBL/GenBank/DDBJ databases">
        <title>Genome Sequence of Deinococcus aquaticus Type Strain PB314.</title>
        <authorList>
            <person name="Albert C."/>
            <person name="Hill J."/>
            <person name="Boren L."/>
            <person name="Scholz-Ng S."/>
            <person name="Fatema N."/>
            <person name="Grosso R."/>
            <person name="Soboslay E."/>
            <person name="Tuohy J."/>
        </authorList>
    </citation>
    <scope>NUCLEOTIDE SEQUENCE [LARGE SCALE GENOMIC DNA]</scope>
    <source>
        <strain evidence="9 10">PB-314</strain>
    </source>
</reference>
<evidence type="ECO:0000256" key="4">
    <source>
        <dbReference type="ARBA" id="ARBA00022692"/>
    </source>
</evidence>
<feature type="transmembrane region" description="Helical" evidence="7">
    <location>
        <begin position="102"/>
        <end position="118"/>
    </location>
</feature>
<accession>A0ABY7UZK5</accession>
<evidence type="ECO:0000256" key="1">
    <source>
        <dbReference type="ARBA" id="ARBA00004651"/>
    </source>
</evidence>
<dbReference type="PANTHER" id="PTHR40074:SF2">
    <property type="entry name" value="O-ACETYLTRANSFERASE WECH"/>
    <property type="match status" value="1"/>
</dbReference>
<dbReference type="GO" id="GO:0016746">
    <property type="term" value="F:acyltransferase activity"/>
    <property type="evidence" value="ECO:0007669"/>
    <property type="project" value="UniProtKB-KW"/>
</dbReference>
<feature type="domain" description="Acyltransferase 3" evidence="8">
    <location>
        <begin position="22"/>
        <end position="345"/>
    </location>
</feature>
<dbReference type="EMBL" id="CP115165">
    <property type="protein sequence ID" value="WDA58349.1"/>
    <property type="molecule type" value="Genomic_DNA"/>
</dbReference>
<dbReference type="RefSeq" id="WP_273988379.1">
    <property type="nucleotide sequence ID" value="NZ_BAABQT010000013.1"/>
</dbReference>
<feature type="transmembrane region" description="Helical" evidence="7">
    <location>
        <begin position="232"/>
        <end position="253"/>
    </location>
</feature>
<feature type="transmembrane region" description="Helical" evidence="7">
    <location>
        <begin position="202"/>
        <end position="220"/>
    </location>
</feature>
<evidence type="ECO:0000256" key="7">
    <source>
        <dbReference type="SAM" id="Phobius"/>
    </source>
</evidence>
<dbReference type="Pfam" id="PF01757">
    <property type="entry name" value="Acyl_transf_3"/>
    <property type="match status" value="1"/>
</dbReference>
<keyword evidence="9" id="KW-0012">Acyltransferase</keyword>
<keyword evidence="9" id="KW-0808">Transferase</keyword>
<proteinExistence type="inferred from homology"/>
<comment type="subcellular location">
    <subcellularLocation>
        <location evidence="1">Cell membrane</location>
        <topology evidence="1">Multi-pass membrane protein</topology>
    </subcellularLocation>
</comment>
<keyword evidence="10" id="KW-1185">Reference proteome</keyword>
<evidence type="ECO:0000313" key="9">
    <source>
        <dbReference type="EMBL" id="WDA58349.1"/>
    </source>
</evidence>
<dbReference type="InterPro" id="IPR002656">
    <property type="entry name" value="Acyl_transf_3_dom"/>
</dbReference>
<sequence>MPAIPAADSAPAPTEKRAPSLTSIDVFRGLTITEVVLHHASGVALRHLTPGSQMYELVALVNRTLHFAVPAFVFLSAVVLTRSLLKRFKPGQYFWRRLTRGAWPYLLWSGLYMLWYVWTGQRPASTLTDPDKVTLYLLYGKASYHLYFLLVALQVYVLIPLLLPLARLKPSISLTLVVGAGVQLGAYLLNRSELRLPFPASTALWYLMPVLVGMAVGARLDEFPAWWRRRRAVILTLLVASFAWYLPAAMSFVRGTPVAPLEYNAATWAFTTLMAVTLLGLAQWLQGSRLRLRRGLAVLGTVSLQIYLLHPALLQWLETRWPPGGTALNVVLLCGLYALSALLLPALVGRLMLTGPLNRLSTLLFGR</sequence>
<protein>
    <submittedName>
        <fullName evidence="9">Acyltransferase</fullName>
    </submittedName>
</protein>
<dbReference type="Proteomes" id="UP001217044">
    <property type="component" value="Chromosome"/>
</dbReference>
<organism evidence="9 10">
    <name type="scientific">Deinococcus aquaticus</name>
    <dbReference type="NCBI Taxonomy" id="328692"/>
    <lineage>
        <taxon>Bacteria</taxon>
        <taxon>Thermotogati</taxon>
        <taxon>Deinococcota</taxon>
        <taxon>Deinococci</taxon>
        <taxon>Deinococcales</taxon>
        <taxon>Deinococcaceae</taxon>
        <taxon>Deinococcus</taxon>
    </lineage>
</organism>
<gene>
    <name evidence="9" type="ORF">M8445_13500</name>
</gene>
<evidence type="ECO:0000256" key="6">
    <source>
        <dbReference type="ARBA" id="ARBA00023136"/>
    </source>
</evidence>
<evidence type="ECO:0000256" key="2">
    <source>
        <dbReference type="ARBA" id="ARBA00007400"/>
    </source>
</evidence>
<feature type="transmembrane region" description="Helical" evidence="7">
    <location>
        <begin position="265"/>
        <end position="284"/>
    </location>
</feature>
<feature type="transmembrane region" description="Helical" evidence="7">
    <location>
        <begin position="296"/>
        <end position="317"/>
    </location>
</feature>
<evidence type="ECO:0000256" key="5">
    <source>
        <dbReference type="ARBA" id="ARBA00022989"/>
    </source>
</evidence>
<keyword evidence="6 7" id="KW-0472">Membrane</keyword>
<keyword evidence="4 7" id="KW-0812">Transmembrane</keyword>
<evidence type="ECO:0000259" key="8">
    <source>
        <dbReference type="Pfam" id="PF01757"/>
    </source>
</evidence>